<keyword evidence="6 9" id="KW-0378">Hydrolase</keyword>
<dbReference type="InterPro" id="IPR018511">
    <property type="entry name" value="Hemolysin-typ_Ca-bd_CS"/>
</dbReference>
<dbReference type="EMBL" id="JAGIYZ010000001">
    <property type="protein sequence ID" value="MBP0462421.1"/>
    <property type="molecule type" value="Genomic_DNA"/>
</dbReference>
<dbReference type="InterPro" id="IPR011049">
    <property type="entry name" value="Serralysin-like_metalloprot_C"/>
</dbReference>
<dbReference type="GO" id="GO:0008237">
    <property type="term" value="F:metallopeptidase activity"/>
    <property type="evidence" value="ECO:0007669"/>
    <property type="project" value="UniProtKB-KW"/>
</dbReference>
<keyword evidence="7" id="KW-0862">Zinc</keyword>
<comment type="caution">
    <text evidence="9">The sequence shown here is derived from an EMBL/GenBank/DDBJ whole genome shotgun (WGS) entry which is preliminary data.</text>
</comment>
<dbReference type="PANTHER" id="PTHR38340:SF1">
    <property type="entry name" value="S-LAYER PROTEIN"/>
    <property type="match status" value="1"/>
</dbReference>
<dbReference type="InterPro" id="IPR050557">
    <property type="entry name" value="RTX_toxin/Mannuronan_C5-epim"/>
</dbReference>
<evidence type="ECO:0000256" key="3">
    <source>
        <dbReference type="ARBA" id="ARBA00022525"/>
    </source>
</evidence>
<evidence type="ECO:0000313" key="10">
    <source>
        <dbReference type="Proteomes" id="UP000680815"/>
    </source>
</evidence>
<dbReference type="Gene3D" id="2.150.10.10">
    <property type="entry name" value="Serralysin-like metalloprotease, C-terminal"/>
    <property type="match status" value="3"/>
</dbReference>
<evidence type="ECO:0000259" key="8">
    <source>
        <dbReference type="SMART" id="SM00235"/>
    </source>
</evidence>
<dbReference type="Pfam" id="PF00353">
    <property type="entry name" value="HemolysinCabind"/>
    <property type="match status" value="7"/>
</dbReference>
<dbReference type="Proteomes" id="UP000680815">
    <property type="component" value="Unassembled WGS sequence"/>
</dbReference>
<dbReference type="PRINTS" id="PR00313">
    <property type="entry name" value="CABNDNGRPT"/>
</dbReference>
<evidence type="ECO:0000256" key="4">
    <source>
        <dbReference type="ARBA" id="ARBA00022670"/>
    </source>
</evidence>
<feature type="domain" description="Peptidase metallopeptidase" evidence="8">
    <location>
        <begin position="13"/>
        <end position="190"/>
    </location>
</feature>
<gene>
    <name evidence="9" type="ORF">J5Y09_00730</name>
</gene>
<dbReference type="EC" id="3.4.24.-" evidence="9"/>
<comment type="similarity">
    <text evidence="2">Belongs to the peptidase M10B family.</text>
</comment>
<dbReference type="PROSITE" id="PS00330">
    <property type="entry name" value="HEMOLYSIN_CALCIUM"/>
    <property type="match status" value="5"/>
</dbReference>
<evidence type="ECO:0000256" key="5">
    <source>
        <dbReference type="ARBA" id="ARBA00022723"/>
    </source>
</evidence>
<dbReference type="RefSeq" id="WP_209349796.1">
    <property type="nucleotide sequence ID" value="NZ_JAGIYZ010000001.1"/>
</dbReference>
<organism evidence="9 10">
    <name type="scientific">Roseomonas nitratireducens</name>
    <dbReference type="NCBI Taxonomy" id="2820810"/>
    <lineage>
        <taxon>Bacteria</taxon>
        <taxon>Pseudomonadati</taxon>
        <taxon>Pseudomonadota</taxon>
        <taxon>Alphaproteobacteria</taxon>
        <taxon>Acetobacterales</taxon>
        <taxon>Roseomonadaceae</taxon>
        <taxon>Roseomonas</taxon>
    </lineage>
</organism>
<dbReference type="Pfam" id="PF00413">
    <property type="entry name" value="Peptidase_M10"/>
    <property type="match status" value="1"/>
</dbReference>
<evidence type="ECO:0000256" key="1">
    <source>
        <dbReference type="ARBA" id="ARBA00004613"/>
    </source>
</evidence>
<evidence type="ECO:0000256" key="7">
    <source>
        <dbReference type="ARBA" id="ARBA00022833"/>
    </source>
</evidence>
<proteinExistence type="inferred from homology"/>
<dbReference type="InterPro" id="IPR001818">
    <property type="entry name" value="Pept_M10_metallopeptidase"/>
</dbReference>
<keyword evidence="5" id="KW-0479">Metal-binding</keyword>
<evidence type="ECO:0000256" key="6">
    <source>
        <dbReference type="ARBA" id="ARBA00022801"/>
    </source>
</evidence>
<evidence type="ECO:0000313" key="9">
    <source>
        <dbReference type="EMBL" id="MBP0462421.1"/>
    </source>
</evidence>
<dbReference type="InterPro" id="IPR001343">
    <property type="entry name" value="Hemolysn_Ca-bd"/>
</dbReference>
<dbReference type="InterPro" id="IPR006026">
    <property type="entry name" value="Peptidase_Metallo"/>
</dbReference>
<dbReference type="SUPFAM" id="SSF51120">
    <property type="entry name" value="beta-Roll"/>
    <property type="match status" value="3"/>
</dbReference>
<keyword evidence="4" id="KW-0645">Protease</keyword>
<reference evidence="9 10" key="1">
    <citation type="submission" date="2021-03" db="EMBL/GenBank/DDBJ databases">
        <authorList>
            <person name="So Y."/>
        </authorList>
    </citation>
    <scope>NUCLEOTIDE SEQUENCE [LARGE SCALE GENOMIC DNA]</scope>
    <source>
        <strain evidence="9 10">PWR1</strain>
    </source>
</reference>
<sequence length="741" mass="74110">MSTPEINALLLAPEPGWNRANGEPGTVAYSFADDPGRMFGVTMPAGEWAPFSEAQKAGIRAALAAWADASGLAFVEVPDTLSPGDINMRFHLERLGTGGEEGFAGYPPGAHVYLNLPTLGASSFAAGTHGFRVAIHEIGHAIGLKHPFEGAAQLPAALLTAGNTVMSYDNTPVAGLGVFDIAVARHLYGANTVANGAAVTRSWDAAAQAVRHTGSAAGERIFGTSLDDIIDGGNGNDLLRGGIGIEETARNTSDYGADSMAGGAGDDTIESAFDIFGTDTINGGTGYDWLVIRSVNDVFDGLLGAVLDLRDGSLRRNTGSAPRTDIVFGIEGVRGTDGGDILTGLSFSTSGVVFRFAGGRGNDRITGFNADFNQADYRASTNGIVASLATGTVLDGVGGIDTLSRIRNIAGSATGGDSIEGGTFGDLVYGLGGADTLLGGAGGDRLDGGAGADSLVGGANDDLYWVDSALDRILEVAGGGRDKVIATVSLNLATEVEDLLLAGTAGLAANGNALANGITGNGAANRLYGDGGDDTLAGAAGNDTLDGGLGGDRLVGGPGDDMFMVNDPLDRVVELAGGGRDRVVAGIAFTLPGEVEDLTLGGALAINGAGNVLANLMTGNAAANRLDGGGGDDTLAGGPGFDTLVGGAGADRFVFAGPGQGADRILDFAAVDDTVALSRAGFGGLLPLGALDAGRFSGTGAATATGPKLVYTPATGLVRWDADGTGAGAAQNIASSRRSPR</sequence>
<dbReference type="PANTHER" id="PTHR38340">
    <property type="entry name" value="S-LAYER PROTEIN"/>
    <property type="match status" value="1"/>
</dbReference>
<accession>A0ABS4AM28</accession>
<dbReference type="InterPro" id="IPR024079">
    <property type="entry name" value="MetalloPept_cat_dom_sf"/>
</dbReference>
<dbReference type="SMART" id="SM00235">
    <property type="entry name" value="ZnMc"/>
    <property type="match status" value="1"/>
</dbReference>
<comment type="subcellular location">
    <subcellularLocation>
        <location evidence="1">Secreted</location>
    </subcellularLocation>
</comment>
<keyword evidence="9" id="KW-0482">Metalloprotease</keyword>
<dbReference type="Gene3D" id="3.40.390.10">
    <property type="entry name" value="Collagenase (Catalytic Domain)"/>
    <property type="match status" value="1"/>
</dbReference>
<name>A0ABS4AM28_9PROT</name>
<evidence type="ECO:0000256" key="2">
    <source>
        <dbReference type="ARBA" id="ARBA00009490"/>
    </source>
</evidence>
<protein>
    <submittedName>
        <fullName evidence="9">Matrixin family metalloprotease</fullName>
        <ecNumber evidence="9">3.4.24.-</ecNumber>
    </submittedName>
</protein>
<keyword evidence="10" id="KW-1185">Reference proteome</keyword>
<keyword evidence="3" id="KW-0964">Secreted</keyword>
<dbReference type="SUPFAM" id="SSF55486">
    <property type="entry name" value="Metalloproteases ('zincins'), catalytic domain"/>
    <property type="match status" value="1"/>
</dbReference>